<dbReference type="Gene3D" id="3.40.220.10">
    <property type="entry name" value="Leucine Aminopeptidase, subunit E, domain 1"/>
    <property type="match status" value="1"/>
</dbReference>
<evidence type="ECO:0000259" key="2">
    <source>
        <dbReference type="Pfam" id="PF10021"/>
    </source>
</evidence>
<proteinExistence type="predicted"/>
<dbReference type="PANTHER" id="PTHR35596:SF1">
    <property type="entry name" value="MICROBIAL-TYPE PARG CATALYTIC DOMAIN-CONTAINING PROTEIN"/>
    <property type="match status" value="1"/>
</dbReference>
<dbReference type="Pfam" id="PF10021">
    <property type="entry name" value="PARG_cat_microb"/>
    <property type="match status" value="1"/>
</dbReference>
<feature type="region of interest" description="Disordered" evidence="1">
    <location>
        <begin position="123"/>
        <end position="146"/>
    </location>
</feature>
<dbReference type="OrthoDB" id="9985428at2759"/>
<dbReference type="InterPro" id="IPR043472">
    <property type="entry name" value="Macro_dom-like"/>
</dbReference>
<protein>
    <submittedName>
        <fullName evidence="3">Uncharacterized protein conserved in bacteria (DUF2263)</fullName>
    </submittedName>
</protein>
<sequence length="359" mass="40156">MPMVHLQQQHQHQHGSPLSSTTSASLLPASGLTFSRSWLVHIAHETVKIAEEGCYTNGQGRKVCVAEALRYSMKNSVHYHSSHQFTQEEIRLHAGPPRFEDTEYHVVYGSSLQVATKLQEYLSSNDTDNTDTDTDDSSGTIGILNSASGKHPEKFLRGTLSQEEGICRATLLYPCLMQYYNRPHHFYYVNHKEKYQDNSSSCAIFVPSVPMVRADSQRGDLLEHPLKFSVISIPAPNAFALGDDTAPCVPKAQSIGASKNNEPYQYWTVERALEDRLHRALSILALQGCTDIVLCAFGCGVHGNSPQQAARSFRTLLHGEFAGRFRTVAFAMNSNRPHNFEQFAQVFQQQPEEQEEPQS</sequence>
<reference evidence="3" key="1">
    <citation type="submission" date="2020-06" db="EMBL/GenBank/DDBJ databases">
        <authorList>
            <consortium name="Plant Systems Biology data submission"/>
        </authorList>
    </citation>
    <scope>NUCLEOTIDE SEQUENCE</scope>
    <source>
        <strain evidence="3">D6</strain>
    </source>
</reference>
<feature type="domain" description="Microbial-type PARG catalytic" evidence="2">
    <location>
        <begin position="43"/>
        <end position="213"/>
    </location>
</feature>
<dbReference type="AlphaFoldDB" id="A0A9N8DN88"/>
<feature type="compositionally biased region" description="Low complexity" evidence="1">
    <location>
        <begin position="7"/>
        <end position="22"/>
    </location>
</feature>
<dbReference type="PIRSF" id="PIRSF014899">
    <property type="entry name" value="UCP014899"/>
    <property type="match status" value="1"/>
</dbReference>
<comment type="caution">
    <text evidence="3">The sequence shown here is derived from an EMBL/GenBank/DDBJ whole genome shotgun (WGS) entry which is preliminary data.</text>
</comment>
<dbReference type="PANTHER" id="PTHR35596">
    <property type="entry name" value="DUF2263 DOMAIN-CONTAINING PROTEIN"/>
    <property type="match status" value="1"/>
</dbReference>
<gene>
    <name evidence="3" type="ORF">SEMRO_221_G090920.1</name>
</gene>
<feature type="region of interest" description="Disordered" evidence="1">
    <location>
        <begin position="1"/>
        <end position="22"/>
    </location>
</feature>
<evidence type="ECO:0000313" key="3">
    <source>
        <dbReference type="EMBL" id="CAB9505170.1"/>
    </source>
</evidence>
<accession>A0A9N8DN88</accession>
<organism evidence="3 4">
    <name type="scientific">Seminavis robusta</name>
    <dbReference type="NCBI Taxonomy" id="568900"/>
    <lineage>
        <taxon>Eukaryota</taxon>
        <taxon>Sar</taxon>
        <taxon>Stramenopiles</taxon>
        <taxon>Ochrophyta</taxon>
        <taxon>Bacillariophyta</taxon>
        <taxon>Bacillariophyceae</taxon>
        <taxon>Bacillariophycidae</taxon>
        <taxon>Naviculales</taxon>
        <taxon>Naviculaceae</taxon>
        <taxon>Seminavis</taxon>
    </lineage>
</organism>
<evidence type="ECO:0000256" key="1">
    <source>
        <dbReference type="SAM" id="MobiDB-lite"/>
    </source>
</evidence>
<dbReference type="EMBL" id="CAICTM010000220">
    <property type="protein sequence ID" value="CAB9505170.1"/>
    <property type="molecule type" value="Genomic_DNA"/>
</dbReference>
<keyword evidence="4" id="KW-1185">Reference proteome</keyword>
<dbReference type="InterPro" id="IPR019261">
    <property type="entry name" value="PARG_cat_microbial"/>
</dbReference>
<dbReference type="Proteomes" id="UP001153069">
    <property type="component" value="Unassembled WGS sequence"/>
</dbReference>
<evidence type="ECO:0000313" key="4">
    <source>
        <dbReference type="Proteomes" id="UP001153069"/>
    </source>
</evidence>
<dbReference type="InterPro" id="IPR012664">
    <property type="entry name" value="CHP02452"/>
</dbReference>
<name>A0A9N8DN88_9STRA</name>
<dbReference type="SUPFAM" id="SSF52949">
    <property type="entry name" value="Macro domain-like"/>
    <property type="match status" value="1"/>
</dbReference>
<dbReference type="NCBIfam" id="TIGR02452">
    <property type="entry name" value="TIGR02452 family protein"/>
    <property type="match status" value="1"/>
</dbReference>